<dbReference type="EMBL" id="UOFS01000054">
    <property type="protein sequence ID" value="VAX02197.1"/>
    <property type="molecule type" value="Genomic_DNA"/>
</dbReference>
<dbReference type="PANTHER" id="PTHR44591">
    <property type="entry name" value="STRESS RESPONSE REGULATOR PROTEIN 1"/>
    <property type="match status" value="1"/>
</dbReference>
<dbReference type="Gene3D" id="3.40.50.2300">
    <property type="match status" value="1"/>
</dbReference>
<dbReference type="GO" id="GO:0000160">
    <property type="term" value="P:phosphorelay signal transduction system"/>
    <property type="evidence" value="ECO:0007669"/>
    <property type="project" value="InterPro"/>
</dbReference>
<organism evidence="3">
    <name type="scientific">hydrothermal vent metagenome</name>
    <dbReference type="NCBI Taxonomy" id="652676"/>
    <lineage>
        <taxon>unclassified sequences</taxon>
        <taxon>metagenomes</taxon>
        <taxon>ecological metagenomes</taxon>
    </lineage>
</organism>
<keyword evidence="1" id="KW-0597">Phosphoprotein</keyword>
<proteinExistence type="predicted"/>
<dbReference type="SMART" id="SM00448">
    <property type="entry name" value="REC"/>
    <property type="match status" value="1"/>
</dbReference>
<dbReference type="PROSITE" id="PS50110">
    <property type="entry name" value="RESPONSE_REGULATORY"/>
    <property type="match status" value="1"/>
</dbReference>
<feature type="domain" description="Response regulatory" evidence="2">
    <location>
        <begin position="6"/>
        <end position="122"/>
    </location>
</feature>
<dbReference type="Pfam" id="PF00072">
    <property type="entry name" value="Response_reg"/>
    <property type="match status" value="1"/>
</dbReference>
<evidence type="ECO:0000256" key="1">
    <source>
        <dbReference type="ARBA" id="ARBA00022553"/>
    </source>
</evidence>
<name>A0A3B1BB04_9ZZZZ</name>
<reference evidence="3" key="1">
    <citation type="submission" date="2018-06" db="EMBL/GenBank/DDBJ databases">
        <authorList>
            <person name="Zhirakovskaya E."/>
        </authorList>
    </citation>
    <scope>NUCLEOTIDE SEQUENCE</scope>
</reference>
<dbReference type="AlphaFoldDB" id="A0A3B1BB04"/>
<gene>
    <name evidence="3" type="ORF">MNBD_GAMMA22-451</name>
</gene>
<protein>
    <recommendedName>
        <fullName evidence="2">Response regulatory domain-containing protein</fullName>
    </recommendedName>
</protein>
<dbReference type="PANTHER" id="PTHR44591:SF3">
    <property type="entry name" value="RESPONSE REGULATORY DOMAIN-CONTAINING PROTEIN"/>
    <property type="match status" value="1"/>
</dbReference>
<accession>A0A3B1BB04</accession>
<evidence type="ECO:0000313" key="3">
    <source>
        <dbReference type="EMBL" id="VAX02197.1"/>
    </source>
</evidence>
<dbReference type="InterPro" id="IPR001789">
    <property type="entry name" value="Sig_transdc_resp-reg_receiver"/>
</dbReference>
<dbReference type="SUPFAM" id="SSF52172">
    <property type="entry name" value="CheY-like"/>
    <property type="match status" value="1"/>
</dbReference>
<sequence length="126" mass="13891">MAKKLNILIVDDDALIREMLRLILTQSGFNVSGEAGDGETMRSLIKENPPNVILLDIVLPGTDDGLDLLRHIKKDYPEIHVIMVSGEPSSERVQTAISSGARGFIVKPFNAQNVVMAFKRLIPESH</sequence>
<dbReference type="InterPro" id="IPR050595">
    <property type="entry name" value="Bact_response_regulator"/>
</dbReference>
<evidence type="ECO:0000259" key="2">
    <source>
        <dbReference type="PROSITE" id="PS50110"/>
    </source>
</evidence>
<dbReference type="InterPro" id="IPR011006">
    <property type="entry name" value="CheY-like_superfamily"/>
</dbReference>